<dbReference type="KEGG" id="sseo:D0Z67_13215"/>
<accession>A0A4P6TWK1</accession>
<protein>
    <submittedName>
        <fullName evidence="1">DUF4265 domain-containing protein</fullName>
    </submittedName>
</protein>
<evidence type="ECO:0000313" key="1">
    <source>
        <dbReference type="EMBL" id="QBJ91163.1"/>
    </source>
</evidence>
<sequence>MSSAEVQTAVDHGDGTARLDSIPWFVRGLACGDVVVTEPDEEGVRWAGEVVRCSGNCTIRLIVFRDGGSGPARQSVINAFRDLGVDGEGIGRFGMVALDVPPTADLAKVRRLLDHGVVKEWWDMEEGCITDRWRAVSA</sequence>
<evidence type="ECO:0000313" key="2">
    <source>
        <dbReference type="Proteomes" id="UP000292547"/>
    </source>
</evidence>
<gene>
    <name evidence="1" type="ORF">D0Z67_13215</name>
</gene>
<keyword evidence="2" id="KW-1185">Reference proteome</keyword>
<dbReference type="OrthoDB" id="6563561at2"/>
<dbReference type="Proteomes" id="UP000292547">
    <property type="component" value="Chromosome"/>
</dbReference>
<dbReference type="EMBL" id="CP032229">
    <property type="protein sequence ID" value="QBJ91163.1"/>
    <property type="molecule type" value="Genomic_DNA"/>
</dbReference>
<dbReference type="GeneID" id="300099884"/>
<reference evidence="1 2" key="1">
    <citation type="submission" date="2018-08" db="EMBL/GenBank/DDBJ databases">
        <title>The complete genome sequence of Streptomyces seoulensis, a pioneer strain for nickel superoxide dismutase discovery.</title>
        <authorList>
            <person name="Shin J."/>
            <person name="Lee J.-S."/>
            <person name="Lee E.-J."/>
            <person name="Youn H.-D."/>
        </authorList>
    </citation>
    <scope>NUCLEOTIDE SEQUENCE [LARGE SCALE GENOMIC DNA]</scope>
    <source>
        <strain evidence="1 2">KCTC 9819</strain>
    </source>
</reference>
<dbReference type="STRING" id="73044.GCA_000725795_01548"/>
<organism evidence="1 2">
    <name type="scientific">Streptomyces seoulensis</name>
    <dbReference type="NCBI Taxonomy" id="73044"/>
    <lineage>
        <taxon>Bacteria</taxon>
        <taxon>Bacillati</taxon>
        <taxon>Actinomycetota</taxon>
        <taxon>Actinomycetes</taxon>
        <taxon>Kitasatosporales</taxon>
        <taxon>Streptomycetaceae</taxon>
        <taxon>Streptomyces</taxon>
    </lineage>
</organism>
<dbReference type="AlphaFoldDB" id="A0A4P6TWK1"/>
<name>A0A4P6TWK1_STRSO</name>
<dbReference type="InterPro" id="IPR025361">
    <property type="entry name" value="DUF4265"/>
</dbReference>
<dbReference type="RefSeq" id="WP_078873719.1">
    <property type="nucleotide sequence ID" value="NZ_CP032229.1"/>
</dbReference>
<proteinExistence type="predicted"/>
<dbReference type="Pfam" id="PF14085">
    <property type="entry name" value="DUF4265"/>
    <property type="match status" value="1"/>
</dbReference>